<dbReference type="Proteomes" id="UP000799755">
    <property type="component" value="Unassembled WGS sequence"/>
</dbReference>
<evidence type="ECO:0000313" key="1">
    <source>
        <dbReference type="EMBL" id="KAF2462997.1"/>
    </source>
</evidence>
<comment type="caution">
    <text evidence="1">The sequence shown here is derived from an EMBL/GenBank/DDBJ whole genome shotgun (WGS) entry which is preliminary data.</text>
</comment>
<gene>
    <name evidence="1" type="ORF">BDR25DRAFT_116972</name>
</gene>
<name>A0ACB6QA50_9PLEO</name>
<sequence>MSQPNNYPPTFNFESFYPPQSSQLGNGASFPQWVGQRPRPTGVASAKPSQTYRPVRTAPISRPASLMNFNPSHMHQQDSRIDPNLSLLQVPELSRPRSALDSLSNANPITRFYEGDDAPWSSERMRNTGSSGGRLSHSQPNMAFGSYREDLRSENESLAPRSDSGYYTHQTHSIISHDQERCDQELPSEMFQVGNITVGSASSETTEMYPAPNTDQISQYSGRSTGNGKEFKCPQCQEISKCKSDHKKHMLKHDKPFKCDIPRCRRGNKGFTTVNDLNRHKKSVHGIGALQNSYRCASETCRNKEKIWPRLDNFKQHIHRMHSEEDETDLIRRSVFHTQQSTPAAETPSVAPMDTTLAGIAPERQFSSNGFDDPISGMTLTPDQAPTSWSSFEPSSSQDFAIDVDQSNPNIYDQGPQKTNMPINPGYKPAAQARTAVYDMNAISLPPGTMRRNSSLRLDALATVASSQSSPEKPVPQPTPQLSKEPQTKAEQQKQALQKFSKIIVRDIQSSSSSEPVDLEEVVLRVLSRLGKKDATSSSLPSSSQNATSGSSSSQNVSMDTDPNTLTKTEALKASQAISKIIKQSGKRPIGISSRPRTSSSNMKACEHCDVTLARSCDMRKHMKRHTKPYGCTYPRCHKRFGAKSDWKRHENSQHFQLESYWCQLLSLASQTPCGELFYRADLFKNHLQKEHKKTDEGEIELETKNRRIGRNGQGQFFCGFCVKIVKLTQKRNAAWDERFNHIDEHFKAGKRIEEWHCIEAKKTKGKVLKEMNKMVFEEEDTEPEISLTNESSDEGQMILNQEPSQCQSQPQTQHSPIASSPPSSGQKKRPAEADTHEKAPPQKRERRQGRQELMWYCCQCKQGPRTYRNHVVCIECDHQACKSCEWFPNRENLAN</sequence>
<accession>A0ACB6QA50</accession>
<proteinExistence type="predicted"/>
<dbReference type="EMBL" id="MU003555">
    <property type="protein sequence ID" value="KAF2462997.1"/>
    <property type="molecule type" value="Genomic_DNA"/>
</dbReference>
<keyword evidence="2" id="KW-1185">Reference proteome</keyword>
<reference evidence="1" key="1">
    <citation type="journal article" date="2020" name="Stud. Mycol.">
        <title>101 Dothideomycetes genomes: a test case for predicting lifestyles and emergence of pathogens.</title>
        <authorList>
            <person name="Haridas S."/>
            <person name="Albert R."/>
            <person name="Binder M."/>
            <person name="Bloem J."/>
            <person name="Labutti K."/>
            <person name="Salamov A."/>
            <person name="Andreopoulos B."/>
            <person name="Baker S."/>
            <person name="Barry K."/>
            <person name="Bills G."/>
            <person name="Bluhm B."/>
            <person name="Cannon C."/>
            <person name="Castanera R."/>
            <person name="Culley D."/>
            <person name="Daum C."/>
            <person name="Ezra D."/>
            <person name="Gonzalez J."/>
            <person name="Henrissat B."/>
            <person name="Kuo A."/>
            <person name="Liang C."/>
            <person name="Lipzen A."/>
            <person name="Lutzoni F."/>
            <person name="Magnuson J."/>
            <person name="Mondo S."/>
            <person name="Nolan M."/>
            <person name="Ohm R."/>
            <person name="Pangilinan J."/>
            <person name="Park H.-J."/>
            <person name="Ramirez L."/>
            <person name="Alfaro M."/>
            <person name="Sun H."/>
            <person name="Tritt A."/>
            <person name="Yoshinaga Y."/>
            <person name="Zwiers L.-H."/>
            <person name="Turgeon B."/>
            <person name="Goodwin S."/>
            <person name="Spatafora J."/>
            <person name="Crous P."/>
            <person name="Grigoriev I."/>
        </authorList>
    </citation>
    <scope>NUCLEOTIDE SEQUENCE</scope>
    <source>
        <strain evidence="1">ATCC 200398</strain>
    </source>
</reference>
<evidence type="ECO:0000313" key="2">
    <source>
        <dbReference type="Proteomes" id="UP000799755"/>
    </source>
</evidence>
<protein>
    <submittedName>
        <fullName evidence="1">Uncharacterized protein</fullName>
    </submittedName>
</protein>
<organism evidence="1 2">
    <name type="scientific">Lindgomyces ingoldianus</name>
    <dbReference type="NCBI Taxonomy" id="673940"/>
    <lineage>
        <taxon>Eukaryota</taxon>
        <taxon>Fungi</taxon>
        <taxon>Dikarya</taxon>
        <taxon>Ascomycota</taxon>
        <taxon>Pezizomycotina</taxon>
        <taxon>Dothideomycetes</taxon>
        <taxon>Pleosporomycetidae</taxon>
        <taxon>Pleosporales</taxon>
        <taxon>Lindgomycetaceae</taxon>
        <taxon>Lindgomyces</taxon>
    </lineage>
</organism>